<organism evidence="2 3">
    <name type="scientific">Portunus trituberculatus</name>
    <name type="common">Swimming crab</name>
    <name type="synonym">Neptunus trituberculatus</name>
    <dbReference type="NCBI Taxonomy" id="210409"/>
    <lineage>
        <taxon>Eukaryota</taxon>
        <taxon>Metazoa</taxon>
        <taxon>Ecdysozoa</taxon>
        <taxon>Arthropoda</taxon>
        <taxon>Crustacea</taxon>
        <taxon>Multicrustacea</taxon>
        <taxon>Malacostraca</taxon>
        <taxon>Eumalacostraca</taxon>
        <taxon>Eucarida</taxon>
        <taxon>Decapoda</taxon>
        <taxon>Pleocyemata</taxon>
        <taxon>Brachyura</taxon>
        <taxon>Eubrachyura</taxon>
        <taxon>Portunoidea</taxon>
        <taxon>Portunidae</taxon>
        <taxon>Portuninae</taxon>
        <taxon>Portunus</taxon>
    </lineage>
</organism>
<evidence type="ECO:0000313" key="2">
    <source>
        <dbReference type="EMBL" id="MPC38236.1"/>
    </source>
</evidence>
<feature type="compositionally biased region" description="Polar residues" evidence="1">
    <location>
        <begin position="1"/>
        <end position="14"/>
    </location>
</feature>
<evidence type="ECO:0000256" key="1">
    <source>
        <dbReference type="SAM" id="MobiDB-lite"/>
    </source>
</evidence>
<accession>A0A5B7EYM6</accession>
<reference evidence="2 3" key="1">
    <citation type="submission" date="2019-05" db="EMBL/GenBank/DDBJ databases">
        <title>Another draft genome of Portunus trituberculatus and its Hox gene families provides insights of decapod evolution.</title>
        <authorList>
            <person name="Jeong J.-H."/>
            <person name="Song I."/>
            <person name="Kim S."/>
            <person name="Choi T."/>
            <person name="Kim D."/>
            <person name="Ryu S."/>
            <person name="Kim W."/>
        </authorList>
    </citation>
    <scope>NUCLEOTIDE SEQUENCE [LARGE SCALE GENOMIC DNA]</scope>
    <source>
        <tissue evidence="2">Muscle</tissue>
    </source>
</reference>
<dbReference type="Proteomes" id="UP000324222">
    <property type="component" value="Unassembled WGS sequence"/>
</dbReference>
<protein>
    <submittedName>
        <fullName evidence="2">Uncharacterized protein</fullName>
    </submittedName>
</protein>
<proteinExistence type="predicted"/>
<evidence type="ECO:0000313" key="3">
    <source>
        <dbReference type="Proteomes" id="UP000324222"/>
    </source>
</evidence>
<name>A0A5B7EYM6_PORTR</name>
<comment type="caution">
    <text evidence="2">The sequence shown here is derived from an EMBL/GenBank/DDBJ whole genome shotgun (WGS) entry which is preliminary data.</text>
</comment>
<sequence>MIHSRGSPQTQTVNTEDEHNPGPPVDLLDPVPSISSCQVDSTQELDQEVKEVIRLGRFSEGGKRPMKVSMRLQVAVEEIMTRKGKLADDT</sequence>
<gene>
    <name evidence="2" type="ORF">E2C01_031742</name>
</gene>
<dbReference type="EMBL" id="VSRR010004019">
    <property type="protein sequence ID" value="MPC38236.1"/>
    <property type="molecule type" value="Genomic_DNA"/>
</dbReference>
<dbReference type="AlphaFoldDB" id="A0A5B7EYM6"/>
<feature type="region of interest" description="Disordered" evidence="1">
    <location>
        <begin position="1"/>
        <end position="33"/>
    </location>
</feature>
<keyword evidence="3" id="KW-1185">Reference proteome</keyword>